<reference evidence="1 2" key="1">
    <citation type="submission" date="2016-07" db="EMBL/GenBank/DDBJ databases">
        <title>Draft genome of Scalindua rubra, obtained from a brine-seawater interface in the Red Sea, sheds light on salt adaptation in anammox bacteria.</title>
        <authorList>
            <person name="Speth D.R."/>
            <person name="Lagkouvardos I."/>
            <person name="Wang Y."/>
            <person name="Qian P.-Y."/>
            <person name="Dutilh B.E."/>
            <person name="Jetten M.S."/>
        </authorList>
    </citation>
    <scope>NUCLEOTIDE SEQUENCE [LARGE SCALE GENOMIC DNA]</scope>
    <source>
        <strain evidence="1">BSI-1</strain>
    </source>
</reference>
<organism evidence="1 2">
    <name type="scientific">Candidatus Scalindua rubra</name>
    <dbReference type="NCBI Taxonomy" id="1872076"/>
    <lineage>
        <taxon>Bacteria</taxon>
        <taxon>Pseudomonadati</taxon>
        <taxon>Planctomycetota</taxon>
        <taxon>Candidatus Brocadiia</taxon>
        <taxon>Candidatus Brocadiales</taxon>
        <taxon>Candidatus Scalinduaceae</taxon>
        <taxon>Candidatus Scalindua</taxon>
    </lineage>
</organism>
<accession>A0A1E3X8J9</accession>
<dbReference type="AlphaFoldDB" id="A0A1E3X8J9"/>
<dbReference type="Proteomes" id="UP000094056">
    <property type="component" value="Unassembled WGS sequence"/>
</dbReference>
<comment type="caution">
    <text evidence="1">The sequence shown here is derived from an EMBL/GenBank/DDBJ whole genome shotgun (WGS) entry which is preliminary data.</text>
</comment>
<gene>
    <name evidence="1" type="ORF">SCARUB_02923</name>
</gene>
<sequence length="90" mass="10579">MGRNKNEVFTNNNDRNTGNFYNHCFLFNNAINKLILCSKEHNTNNTNLEFSRLINSCDMCHIRFYEKVGRQLEFTDLVRISLNKNDGTND</sequence>
<name>A0A1E3X8J9_9BACT</name>
<protein>
    <submittedName>
        <fullName evidence="1">Uncharacterized protein</fullName>
    </submittedName>
</protein>
<evidence type="ECO:0000313" key="2">
    <source>
        <dbReference type="Proteomes" id="UP000094056"/>
    </source>
</evidence>
<proteinExistence type="predicted"/>
<evidence type="ECO:0000313" key="1">
    <source>
        <dbReference type="EMBL" id="ODS31950.1"/>
    </source>
</evidence>
<dbReference type="EMBL" id="MAYW01000085">
    <property type="protein sequence ID" value="ODS31950.1"/>
    <property type="molecule type" value="Genomic_DNA"/>
</dbReference>